<dbReference type="Pfam" id="PF04641">
    <property type="entry name" value="Rtf2"/>
    <property type="match status" value="1"/>
</dbReference>
<evidence type="ECO:0000313" key="2">
    <source>
        <dbReference type="EMBL" id="VEU45037.1"/>
    </source>
</evidence>
<dbReference type="InterPro" id="IPR006735">
    <property type="entry name" value="Rtf2"/>
</dbReference>
<dbReference type="Proteomes" id="UP000291116">
    <property type="component" value="Unassembled WGS sequence"/>
</dbReference>
<feature type="compositionally biased region" description="Basic and acidic residues" evidence="1">
    <location>
        <begin position="229"/>
        <end position="248"/>
    </location>
</feature>
<evidence type="ECO:0008006" key="4">
    <source>
        <dbReference type="Google" id="ProtNLM"/>
    </source>
</evidence>
<feature type="compositionally biased region" description="Basic and acidic residues" evidence="1">
    <location>
        <begin position="197"/>
        <end position="209"/>
    </location>
</feature>
<dbReference type="GO" id="GO:0005634">
    <property type="term" value="C:nucleus"/>
    <property type="evidence" value="ECO:0007669"/>
    <property type="project" value="TreeGrafter"/>
</dbReference>
<dbReference type="PANTHER" id="PTHR12775">
    <property type="entry name" value="PROTEIN C20ORF43 HOMOLOG"/>
    <property type="match status" value="1"/>
</dbReference>
<keyword evidence="3" id="KW-1185">Reference proteome</keyword>
<gene>
    <name evidence="2" type="ORF">PSNMU_V1.4_AUG-EV-PASAV3_0121080</name>
</gene>
<feature type="region of interest" description="Disordered" evidence="1">
    <location>
        <begin position="197"/>
        <end position="309"/>
    </location>
</feature>
<feature type="compositionally biased region" description="Basic residues" evidence="1">
    <location>
        <begin position="210"/>
        <end position="228"/>
    </location>
</feature>
<dbReference type="EMBL" id="CAACVS010000680">
    <property type="protein sequence ID" value="VEU45037.1"/>
    <property type="molecule type" value="Genomic_DNA"/>
</dbReference>
<accession>A0A448ZSK1</accession>
<dbReference type="OrthoDB" id="247013at2759"/>
<proteinExistence type="predicted"/>
<organism evidence="2 3">
    <name type="scientific">Pseudo-nitzschia multistriata</name>
    <dbReference type="NCBI Taxonomy" id="183589"/>
    <lineage>
        <taxon>Eukaryota</taxon>
        <taxon>Sar</taxon>
        <taxon>Stramenopiles</taxon>
        <taxon>Ochrophyta</taxon>
        <taxon>Bacillariophyta</taxon>
        <taxon>Bacillariophyceae</taxon>
        <taxon>Bacillariophycidae</taxon>
        <taxon>Bacillariales</taxon>
        <taxon>Bacillariaceae</taxon>
        <taxon>Pseudo-nitzschia</taxon>
    </lineage>
</organism>
<dbReference type="AlphaFoldDB" id="A0A448ZSK1"/>
<dbReference type="GO" id="GO:0006274">
    <property type="term" value="P:DNA replication termination"/>
    <property type="evidence" value="ECO:0007669"/>
    <property type="project" value="TreeGrafter"/>
</dbReference>
<name>A0A448ZSK1_9STRA</name>
<feature type="compositionally biased region" description="Polar residues" evidence="1">
    <location>
        <begin position="266"/>
        <end position="296"/>
    </location>
</feature>
<feature type="compositionally biased region" description="Basic and acidic residues" evidence="1">
    <location>
        <begin position="297"/>
        <end position="309"/>
    </location>
</feature>
<sequence>MGGDGGVIASNRKFMRGAGTADCVGDLHRKAAQKFNPKEAMSTCSLTKTPLLVRASSGSSSSSSSQGAIVADPYGVLYHKEAAVRALLKRAQKRGYGDDAGNDASIGPQVRRLADLYEVRFHLDGETPVCPISGKALNGSIPALLLVPGKQGAPNVVSESTLSRLSQEELEAEFGAIAKKVRLAPDPLLLEQIKEEVRTEQEKDEEERFRAKKEKRSKKDKSSKRKRGSKESGETKKKRDKGSGHKECPPLPSATHKISSSSSSSLGQQVQQKVNSAIQQNSVLSSLFTNKNASSKVTEKEKKDNLFAR</sequence>
<dbReference type="PANTHER" id="PTHR12775:SF0">
    <property type="entry name" value="REPLICATION TERMINATION FACTOR 2"/>
    <property type="match status" value="1"/>
</dbReference>
<protein>
    <recommendedName>
        <fullName evidence="4">Replication termination factor 2</fullName>
    </recommendedName>
</protein>
<evidence type="ECO:0000313" key="3">
    <source>
        <dbReference type="Proteomes" id="UP000291116"/>
    </source>
</evidence>
<reference evidence="2 3" key="1">
    <citation type="submission" date="2019-01" db="EMBL/GenBank/DDBJ databases">
        <authorList>
            <person name="Ferrante I. M."/>
        </authorList>
    </citation>
    <scope>NUCLEOTIDE SEQUENCE [LARGE SCALE GENOMIC DNA]</scope>
    <source>
        <strain evidence="2 3">B856</strain>
    </source>
</reference>
<evidence type="ECO:0000256" key="1">
    <source>
        <dbReference type="SAM" id="MobiDB-lite"/>
    </source>
</evidence>